<proteinExistence type="predicted"/>
<evidence type="ECO:0000313" key="5">
    <source>
        <dbReference type="Proteomes" id="UP000008810"/>
    </source>
</evidence>
<sequence length="140" mass="15067">MADAGGLELAAVLTGGFFVVLLVLLAVVLVRRWWRGREAAASGRGFVLFGVCFPEDRSQQRSRTYRRRASRGGEASAGDDEEPGESELARWKKLFGGPARCLSTIEEGTEKGTPAATTPAFCSPPPSPDRRDGRTTLQAV</sequence>
<dbReference type="GeneID" id="100837866"/>
<keyword evidence="2" id="KW-1133">Transmembrane helix</keyword>
<protein>
    <submittedName>
        <fullName evidence="3 4">Uncharacterized protein</fullName>
    </submittedName>
</protein>
<dbReference type="Proteomes" id="UP000008810">
    <property type="component" value="Chromosome 2"/>
</dbReference>
<dbReference type="EnsemblPlants" id="KQK10740">
    <property type="protein sequence ID" value="KQK10740"/>
    <property type="gene ID" value="BRADI_2g55886v3"/>
</dbReference>
<organism evidence="3">
    <name type="scientific">Brachypodium distachyon</name>
    <name type="common">Purple false brome</name>
    <name type="synonym">Trachynia distachya</name>
    <dbReference type="NCBI Taxonomy" id="15368"/>
    <lineage>
        <taxon>Eukaryota</taxon>
        <taxon>Viridiplantae</taxon>
        <taxon>Streptophyta</taxon>
        <taxon>Embryophyta</taxon>
        <taxon>Tracheophyta</taxon>
        <taxon>Spermatophyta</taxon>
        <taxon>Magnoliopsida</taxon>
        <taxon>Liliopsida</taxon>
        <taxon>Poales</taxon>
        <taxon>Poaceae</taxon>
        <taxon>BOP clade</taxon>
        <taxon>Pooideae</taxon>
        <taxon>Stipodae</taxon>
        <taxon>Brachypodieae</taxon>
        <taxon>Brachypodium</taxon>
    </lineage>
</organism>
<name>I1HTP3_BRADI</name>
<reference evidence="4" key="3">
    <citation type="submission" date="2018-08" db="UniProtKB">
        <authorList>
            <consortium name="EnsemblPlants"/>
        </authorList>
    </citation>
    <scope>IDENTIFICATION</scope>
    <source>
        <strain evidence="4">cv. Bd21</strain>
    </source>
</reference>
<feature type="region of interest" description="Disordered" evidence="1">
    <location>
        <begin position="62"/>
        <end position="86"/>
    </location>
</feature>
<dbReference type="AlphaFoldDB" id="I1HTP3"/>
<evidence type="ECO:0000313" key="4">
    <source>
        <dbReference type="EnsemblPlants" id="KQK10740"/>
    </source>
</evidence>
<dbReference type="KEGG" id="bdi:100837866"/>
<dbReference type="Gramene" id="KQK10740">
    <property type="protein sequence ID" value="KQK10740"/>
    <property type="gene ID" value="BRADI_2g55886v3"/>
</dbReference>
<feature type="region of interest" description="Disordered" evidence="1">
    <location>
        <begin position="105"/>
        <end position="140"/>
    </location>
</feature>
<dbReference type="OrthoDB" id="654127at2759"/>
<dbReference type="eggNOG" id="ENOG502R6WD">
    <property type="taxonomic scope" value="Eukaryota"/>
</dbReference>
<evidence type="ECO:0000313" key="3">
    <source>
        <dbReference type="EMBL" id="KQK10740.1"/>
    </source>
</evidence>
<reference evidence="3 4" key="1">
    <citation type="journal article" date="2010" name="Nature">
        <title>Genome sequencing and analysis of the model grass Brachypodium distachyon.</title>
        <authorList>
            <consortium name="International Brachypodium Initiative"/>
        </authorList>
    </citation>
    <scope>NUCLEOTIDE SEQUENCE [LARGE SCALE GENOMIC DNA]</scope>
    <source>
        <strain evidence="3">Bd21</strain>
        <strain evidence="4">cv. Bd21</strain>
    </source>
</reference>
<dbReference type="HOGENOM" id="CLU_1734367_0_0_1"/>
<dbReference type="OMA" id="HYCWRRR"/>
<feature type="transmembrane region" description="Helical" evidence="2">
    <location>
        <begin position="6"/>
        <end position="30"/>
    </location>
</feature>
<keyword evidence="2" id="KW-0812">Transmembrane</keyword>
<keyword evidence="2" id="KW-0472">Membrane</keyword>
<dbReference type="EMBL" id="CM000881">
    <property type="protein sequence ID" value="KQK10740.1"/>
    <property type="molecule type" value="Genomic_DNA"/>
</dbReference>
<reference evidence="3" key="2">
    <citation type="submission" date="2017-06" db="EMBL/GenBank/DDBJ databases">
        <title>WGS assembly of Brachypodium distachyon.</title>
        <authorList>
            <consortium name="The International Brachypodium Initiative"/>
            <person name="Lucas S."/>
            <person name="Harmon-Smith M."/>
            <person name="Lail K."/>
            <person name="Tice H."/>
            <person name="Grimwood J."/>
            <person name="Bruce D."/>
            <person name="Barry K."/>
            <person name="Shu S."/>
            <person name="Lindquist E."/>
            <person name="Wang M."/>
            <person name="Pitluck S."/>
            <person name="Vogel J.P."/>
            <person name="Garvin D.F."/>
            <person name="Mockler T.C."/>
            <person name="Schmutz J."/>
            <person name="Rokhsar D."/>
            <person name="Bevan M.W."/>
        </authorList>
    </citation>
    <scope>NUCLEOTIDE SEQUENCE</scope>
    <source>
        <strain evidence="3">Bd21</strain>
    </source>
</reference>
<evidence type="ECO:0000256" key="2">
    <source>
        <dbReference type="SAM" id="Phobius"/>
    </source>
</evidence>
<accession>I1HTP3</accession>
<gene>
    <name evidence="4" type="primary">LOC100837866</name>
    <name evidence="3" type="ORF">BRADI_2g55886v3</name>
</gene>
<evidence type="ECO:0000256" key="1">
    <source>
        <dbReference type="SAM" id="MobiDB-lite"/>
    </source>
</evidence>
<keyword evidence="5" id="KW-1185">Reference proteome</keyword>
<dbReference type="RefSeq" id="XP_003567303.1">
    <property type="nucleotide sequence ID" value="XM_003567255.4"/>
</dbReference>